<dbReference type="Gramene" id="PRQ36041">
    <property type="protein sequence ID" value="PRQ36041"/>
    <property type="gene ID" value="RchiOBHm_Chr4g0387071"/>
</dbReference>
<sequence length="108" mass="11788">MTANKLEVKVAGPYGLPLTPARRALFIVYRTALPYVGERISSRSANLGILLADSQSDEVYSFSAQSSSITRAASSSTPPASVSALKRLKQRLNELWLSAVRKWPTVHL</sequence>
<proteinExistence type="predicted"/>
<protein>
    <submittedName>
        <fullName evidence="1">Uncharacterized protein</fullName>
    </submittedName>
</protein>
<reference evidence="1 2" key="1">
    <citation type="journal article" date="2018" name="Nat. Genet.">
        <title>The Rosa genome provides new insights in the design of modern roses.</title>
        <authorList>
            <person name="Bendahmane M."/>
        </authorList>
    </citation>
    <scope>NUCLEOTIDE SEQUENCE [LARGE SCALE GENOMIC DNA]</scope>
    <source>
        <strain evidence="2">cv. Old Blush</strain>
    </source>
</reference>
<dbReference type="STRING" id="74649.A0A2P6QPC3"/>
<comment type="caution">
    <text evidence="1">The sequence shown here is derived from an EMBL/GenBank/DDBJ whole genome shotgun (WGS) entry which is preliminary data.</text>
</comment>
<evidence type="ECO:0000313" key="1">
    <source>
        <dbReference type="EMBL" id="PRQ36041.1"/>
    </source>
</evidence>
<name>A0A2P6QPC3_ROSCH</name>
<dbReference type="Proteomes" id="UP000238479">
    <property type="component" value="Chromosome 4"/>
</dbReference>
<keyword evidence="2" id="KW-1185">Reference proteome</keyword>
<organism evidence="1 2">
    <name type="scientific">Rosa chinensis</name>
    <name type="common">China rose</name>
    <dbReference type="NCBI Taxonomy" id="74649"/>
    <lineage>
        <taxon>Eukaryota</taxon>
        <taxon>Viridiplantae</taxon>
        <taxon>Streptophyta</taxon>
        <taxon>Embryophyta</taxon>
        <taxon>Tracheophyta</taxon>
        <taxon>Spermatophyta</taxon>
        <taxon>Magnoliopsida</taxon>
        <taxon>eudicotyledons</taxon>
        <taxon>Gunneridae</taxon>
        <taxon>Pentapetalae</taxon>
        <taxon>rosids</taxon>
        <taxon>fabids</taxon>
        <taxon>Rosales</taxon>
        <taxon>Rosaceae</taxon>
        <taxon>Rosoideae</taxon>
        <taxon>Rosoideae incertae sedis</taxon>
        <taxon>Rosa</taxon>
    </lineage>
</organism>
<dbReference type="EMBL" id="PDCK01000042">
    <property type="protein sequence ID" value="PRQ36041.1"/>
    <property type="molecule type" value="Genomic_DNA"/>
</dbReference>
<dbReference type="AlphaFoldDB" id="A0A2P6QPC3"/>
<evidence type="ECO:0000313" key="2">
    <source>
        <dbReference type="Proteomes" id="UP000238479"/>
    </source>
</evidence>
<gene>
    <name evidence="1" type="ORF">RchiOBHm_Chr4g0387071</name>
</gene>
<accession>A0A2P6QPC3</accession>